<dbReference type="PANTHER" id="PTHR43812:SF2">
    <property type="entry name" value="FLAVIN REDUCTASE LIKE DOMAIN-CONTAINING PROTEIN"/>
    <property type="match status" value="1"/>
</dbReference>
<dbReference type="EMBL" id="QRGO01000001">
    <property type="protein sequence ID" value="RDV04702.1"/>
    <property type="molecule type" value="Genomic_DNA"/>
</dbReference>
<dbReference type="RefSeq" id="WP_115516728.1">
    <property type="nucleotide sequence ID" value="NZ_QRGO01000001.1"/>
</dbReference>
<gene>
    <name evidence="2" type="ORF">DXH78_09090</name>
</gene>
<accession>A0A371BAY7</accession>
<dbReference type="GO" id="GO:0010181">
    <property type="term" value="F:FMN binding"/>
    <property type="evidence" value="ECO:0007669"/>
    <property type="project" value="InterPro"/>
</dbReference>
<evidence type="ECO:0000313" key="2">
    <source>
        <dbReference type="EMBL" id="RDV04702.1"/>
    </source>
</evidence>
<reference evidence="3" key="1">
    <citation type="submission" date="2018-08" db="EMBL/GenBank/DDBJ databases">
        <authorList>
            <person name="Kim S.-J."/>
            <person name="Jung G.-Y."/>
        </authorList>
    </citation>
    <scope>NUCLEOTIDE SEQUENCE [LARGE SCALE GENOMIC DNA]</scope>
    <source>
        <strain evidence="3">GY_H</strain>
    </source>
</reference>
<dbReference type="Proteomes" id="UP000263993">
    <property type="component" value="Unassembled WGS sequence"/>
</dbReference>
<organism evidence="2 3">
    <name type="scientific">Undibacter mobilis</name>
    <dbReference type="NCBI Taxonomy" id="2292256"/>
    <lineage>
        <taxon>Bacteria</taxon>
        <taxon>Pseudomonadati</taxon>
        <taxon>Pseudomonadota</taxon>
        <taxon>Alphaproteobacteria</taxon>
        <taxon>Hyphomicrobiales</taxon>
        <taxon>Nitrobacteraceae</taxon>
        <taxon>Undibacter</taxon>
    </lineage>
</organism>
<protein>
    <submittedName>
        <fullName evidence="2">Flavin reductase family protein</fullName>
    </submittedName>
</protein>
<dbReference type="SMART" id="SM00903">
    <property type="entry name" value="Flavin_Reduct"/>
    <property type="match status" value="1"/>
</dbReference>
<dbReference type="SUPFAM" id="SSF50475">
    <property type="entry name" value="FMN-binding split barrel"/>
    <property type="match status" value="1"/>
</dbReference>
<dbReference type="GO" id="GO:0016646">
    <property type="term" value="F:oxidoreductase activity, acting on the CH-NH group of donors, NAD or NADP as acceptor"/>
    <property type="evidence" value="ECO:0007669"/>
    <property type="project" value="UniProtKB-ARBA"/>
</dbReference>
<dbReference type="Gene3D" id="2.30.110.10">
    <property type="entry name" value="Electron Transport, Fmn-binding Protein, Chain A"/>
    <property type="match status" value="1"/>
</dbReference>
<evidence type="ECO:0000313" key="3">
    <source>
        <dbReference type="Proteomes" id="UP000263993"/>
    </source>
</evidence>
<comment type="caution">
    <text evidence="2">The sequence shown here is derived from an EMBL/GenBank/DDBJ whole genome shotgun (WGS) entry which is preliminary data.</text>
</comment>
<proteinExistence type="predicted"/>
<feature type="domain" description="Flavin reductase like" evidence="1">
    <location>
        <begin position="19"/>
        <end position="185"/>
    </location>
</feature>
<evidence type="ECO:0000259" key="1">
    <source>
        <dbReference type="SMART" id="SM00903"/>
    </source>
</evidence>
<dbReference type="AlphaFoldDB" id="A0A371BAY7"/>
<name>A0A371BAY7_9BRAD</name>
<dbReference type="Pfam" id="PF01613">
    <property type="entry name" value="Flavin_Reduct"/>
    <property type="match status" value="1"/>
</dbReference>
<dbReference type="InterPro" id="IPR012349">
    <property type="entry name" value="Split_barrel_FMN-bd"/>
</dbReference>
<dbReference type="OrthoDB" id="9783347at2"/>
<keyword evidence="3" id="KW-1185">Reference proteome</keyword>
<sequence>MFYEPSKNDHGLPYNPFKSCVVPRPIGWISTISRDGIVNLAPFSQSNILGWDPPYVMFSAQNRVNGNRNDSVNNAEYTGEFVYNMATYALRDAVVESSMIEDPAIDELATTGLTPAECRLVKPPRVKESPISLECKHHQTIVLANNKPELFNSVVIGRVVGVHINDDFIDKSGKLDILKMRPLARMGYLDYTSVTDVFELRPKNISEDMIRGMAGGSASTSTKP</sequence>
<dbReference type="InterPro" id="IPR002563">
    <property type="entry name" value="Flavin_Rdtase-like_dom"/>
</dbReference>
<dbReference type="PANTHER" id="PTHR43812">
    <property type="entry name" value="BLR2425 PROTEIN"/>
    <property type="match status" value="1"/>
</dbReference>